<name>A0ABW0ESS4_9PSEU</name>
<evidence type="ECO:0000259" key="3">
    <source>
        <dbReference type="Pfam" id="PF17837"/>
    </source>
</evidence>
<keyword evidence="5" id="KW-1185">Reference proteome</keyword>
<reference evidence="5" key="1">
    <citation type="journal article" date="2019" name="Int. J. Syst. Evol. Microbiol.">
        <title>The Global Catalogue of Microorganisms (GCM) 10K type strain sequencing project: providing services to taxonomists for standard genome sequencing and annotation.</title>
        <authorList>
            <consortium name="The Broad Institute Genomics Platform"/>
            <consortium name="The Broad Institute Genome Sequencing Center for Infectious Disease"/>
            <person name="Wu L."/>
            <person name="Ma J."/>
        </authorList>
    </citation>
    <scope>NUCLEOTIDE SEQUENCE [LARGE SCALE GENOMIC DNA]</scope>
    <source>
        <strain evidence="5">CCUG 59778</strain>
    </source>
</reference>
<dbReference type="InterPro" id="IPR003542">
    <property type="entry name" value="Enbac_synth_compD-like"/>
</dbReference>
<gene>
    <name evidence="4" type="ORF">ACFPM7_17935</name>
</gene>
<accession>A0ABW0ESS4</accession>
<dbReference type="Proteomes" id="UP001596157">
    <property type="component" value="Unassembled WGS sequence"/>
</dbReference>
<dbReference type="Pfam" id="PF17837">
    <property type="entry name" value="4PPT_N"/>
    <property type="match status" value="1"/>
</dbReference>
<comment type="caution">
    <text evidence="4">The sequence shown here is derived from an EMBL/GenBank/DDBJ whole genome shotgun (WGS) entry which is preliminary data.</text>
</comment>
<dbReference type="EMBL" id="JBHSKF010000009">
    <property type="protein sequence ID" value="MFC5288936.1"/>
    <property type="molecule type" value="Genomic_DNA"/>
</dbReference>
<evidence type="ECO:0000259" key="2">
    <source>
        <dbReference type="Pfam" id="PF01648"/>
    </source>
</evidence>
<keyword evidence="1 4" id="KW-0808">Transferase</keyword>
<dbReference type="InterPro" id="IPR008278">
    <property type="entry name" value="4-PPantetheinyl_Trfase_dom"/>
</dbReference>
<feature type="domain" description="4'-phosphopantetheinyl transferase" evidence="2">
    <location>
        <begin position="101"/>
        <end position="184"/>
    </location>
</feature>
<dbReference type="PANTHER" id="PTHR38096:SF1">
    <property type="entry name" value="ENTEROBACTIN SYNTHASE COMPONENT D"/>
    <property type="match status" value="1"/>
</dbReference>
<evidence type="ECO:0000313" key="4">
    <source>
        <dbReference type="EMBL" id="MFC5288936.1"/>
    </source>
</evidence>
<organism evidence="4 5">
    <name type="scientific">Actinokineospora guangxiensis</name>
    <dbReference type="NCBI Taxonomy" id="1490288"/>
    <lineage>
        <taxon>Bacteria</taxon>
        <taxon>Bacillati</taxon>
        <taxon>Actinomycetota</taxon>
        <taxon>Actinomycetes</taxon>
        <taxon>Pseudonocardiales</taxon>
        <taxon>Pseudonocardiaceae</taxon>
        <taxon>Actinokineospora</taxon>
    </lineage>
</organism>
<evidence type="ECO:0000313" key="5">
    <source>
        <dbReference type="Proteomes" id="UP001596157"/>
    </source>
</evidence>
<dbReference type="Pfam" id="PF01648">
    <property type="entry name" value="ACPS"/>
    <property type="match status" value="1"/>
</dbReference>
<dbReference type="SUPFAM" id="SSF56214">
    <property type="entry name" value="4'-phosphopantetheinyl transferase"/>
    <property type="match status" value="1"/>
</dbReference>
<feature type="domain" description="4'-phosphopantetheinyl transferase N-terminal" evidence="3">
    <location>
        <begin position="27"/>
        <end position="94"/>
    </location>
</feature>
<dbReference type="PANTHER" id="PTHR38096">
    <property type="entry name" value="ENTEROBACTIN SYNTHASE COMPONENT D"/>
    <property type="match status" value="1"/>
</dbReference>
<evidence type="ECO:0000256" key="1">
    <source>
        <dbReference type="ARBA" id="ARBA00022679"/>
    </source>
</evidence>
<sequence length="219" mass="23477">MIESILPAEVVAIEVYDDPPEAVLLPEEEPVVAKAVDKRRREFTTVRHCARQAMARLGVPPAPILPGERGAPTWPAGIVGSMTHCAGYRAAVLALDTDLRSVGIDAEPHVPLPEGVLEAVSLPEERVHLAALAAGSRDVHWDKLLFAGKESVYKAWFPLTRKWLGFSDAHIEFDPDGGFRARLLVAGPVVDGVEITGFTGRWTVANGIAATAIAVPVKA</sequence>
<dbReference type="GO" id="GO:0016740">
    <property type="term" value="F:transferase activity"/>
    <property type="evidence" value="ECO:0007669"/>
    <property type="project" value="UniProtKB-KW"/>
</dbReference>
<dbReference type="InterPro" id="IPR037143">
    <property type="entry name" value="4-PPantetheinyl_Trfase_dom_sf"/>
</dbReference>
<dbReference type="InterPro" id="IPR041354">
    <property type="entry name" value="4PPT_N"/>
</dbReference>
<dbReference type="RefSeq" id="WP_378248786.1">
    <property type="nucleotide sequence ID" value="NZ_JBHSKF010000009.1"/>
</dbReference>
<protein>
    <submittedName>
        <fullName evidence="4">4'-phosphopantetheinyl transferase</fullName>
    </submittedName>
</protein>
<dbReference type="PRINTS" id="PR01399">
    <property type="entry name" value="ENTSNTHTASED"/>
</dbReference>
<proteinExistence type="predicted"/>